<name>A0A969WEA8_9GAMM</name>
<evidence type="ECO:0000313" key="2">
    <source>
        <dbReference type="Proteomes" id="UP000653472"/>
    </source>
</evidence>
<keyword evidence="2" id="KW-1185">Reference proteome</keyword>
<evidence type="ECO:0000313" key="1">
    <source>
        <dbReference type="EMBL" id="NKF24438.1"/>
    </source>
</evidence>
<dbReference type="RefSeq" id="WP_168149745.1">
    <property type="nucleotide sequence ID" value="NZ_JAAVXB010000015.1"/>
</dbReference>
<proteinExistence type="predicted"/>
<dbReference type="AlphaFoldDB" id="A0A969WEA8"/>
<dbReference type="InterPro" id="IPR021710">
    <property type="entry name" value="DUF3293"/>
</dbReference>
<reference evidence="1" key="1">
    <citation type="submission" date="2020-03" db="EMBL/GenBank/DDBJ databases">
        <title>Solimonas marina sp. nov., isolated from deep seawater of the Pacific Ocean.</title>
        <authorList>
            <person name="Liu X."/>
            <person name="Lai Q."/>
            <person name="Sun F."/>
            <person name="Gai Y."/>
            <person name="Li G."/>
            <person name="Shao Z."/>
        </authorList>
    </citation>
    <scope>NUCLEOTIDE SEQUENCE</scope>
    <source>
        <strain evidence="1">C16B3</strain>
    </source>
</reference>
<accession>A0A969WEA8</accession>
<dbReference type="Proteomes" id="UP000653472">
    <property type="component" value="Unassembled WGS sequence"/>
</dbReference>
<gene>
    <name evidence="1" type="ORF">G7Y82_19175</name>
</gene>
<sequence length="145" mass="15682">MTNGDTLETAYRLARYRIELPSGAFERRIGAVDPAHDDALRAAGCRRHWTLISACNPGSVALPAADNDARHAALQRELDARAWAYADSLADADDGSWPERGYCVFDADLHDIAALAQAFGQSALVHGQLGDAPQLIWTPGPKTDR</sequence>
<dbReference type="Pfam" id="PF11697">
    <property type="entry name" value="DUF3293"/>
    <property type="match status" value="1"/>
</dbReference>
<comment type="caution">
    <text evidence="1">The sequence shown here is derived from an EMBL/GenBank/DDBJ whole genome shotgun (WGS) entry which is preliminary data.</text>
</comment>
<protein>
    <submittedName>
        <fullName evidence="1">DUF3293 domain-containing protein</fullName>
    </submittedName>
</protein>
<organism evidence="1 2">
    <name type="scientific">Solimonas marina</name>
    <dbReference type="NCBI Taxonomy" id="2714601"/>
    <lineage>
        <taxon>Bacteria</taxon>
        <taxon>Pseudomonadati</taxon>
        <taxon>Pseudomonadota</taxon>
        <taxon>Gammaproteobacteria</taxon>
        <taxon>Nevskiales</taxon>
        <taxon>Nevskiaceae</taxon>
        <taxon>Solimonas</taxon>
    </lineage>
</organism>
<dbReference type="EMBL" id="JAAVXB010000015">
    <property type="protein sequence ID" value="NKF24438.1"/>
    <property type="molecule type" value="Genomic_DNA"/>
</dbReference>